<feature type="transmembrane region" description="Helical" evidence="7">
    <location>
        <begin position="156"/>
        <end position="177"/>
    </location>
</feature>
<keyword evidence="4 7" id="KW-0812">Transmembrane</keyword>
<dbReference type="InterPro" id="IPR000917">
    <property type="entry name" value="Sulfatase_N"/>
</dbReference>
<dbReference type="Gene3D" id="3.40.720.10">
    <property type="entry name" value="Alkaline Phosphatase, subunit A"/>
    <property type="match status" value="1"/>
</dbReference>
<keyword evidence="6 7" id="KW-0472">Membrane</keyword>
<reference evidence="9 10" key="1">
    <citation type="submission" date="2020-10" db="EMBL/GenBank/DDBJ databases">
        <title>Trueperella pecoris sp. nov. isolated from bovine and porcine specimens.</title>
        <authorList>
            <person name="Schoenecker L."/>
            <person name="Schnydrig P."/>
            <person name="Brodard I."/>
            <person name="Thomann A."/>
            <person name="Hemphill A."/>
            <person name="Rodriguez-Campos S."/>
            <person name="Perreten V."/>
            <person name="Jores J."/>
            <person name="Kittl S."/>
        </authorList>
    </citation>
    <scope>NUCLEOTIDE SEQUENCE [LARGE SCALE GENOMIC DNA]</scope>
    <source>
        <strain evidence="9 10">15A0121</strain>
    </source>
</reference>
<keyword evidence="10" id="KW-1185">Reference proteome</keyword>
<dbReference type="Pfam" id="PF00884">
    <property type="entry name" value="Sulfatase"/>
    <property type="match status" value="1"/>
</dbReference>
<dbReference type="SUPFAM" id="SSF53649">
    <property type="entry name" value="Alkaline phosphatase-like"/>
    <property type="match status" value="1"/>
</dbReference>
<protein>
    <submittedName>
        <fullName evidence="9">LTA synthase family protein</fullName>
    </submittedName>
</protein>
<feature type="transmembrane region" description="Helical" evidence="7">
    <location>
        <begin position="63"/>
        <end position="86"/>
    </location>
</feature>
<evidence type="ECO:0000256" key="2">
    <source>
        <dbReference type="ARBA" id="ARBA00004936"/>
    </source>
</evidence>
<dbReference type="AlphaFoldDB" id="A0A7M1QZH3"/>
<dbReference type="GO" id="GO:0005886">
    <property type="term" value="C:plasma membrane"/>
    <property type="evidence" value="ECO:0007669"/>
    <property type="project" value="UniProtKB-SubCell"/>
</dbReference>
<feature type="transmembrane region" description="Helical" evidence="7">
    <location>
        <begin position="217"/>
        <end position="238"/>
    </location>
</feature>
<evidence type="ECO:0000256" key="7">
    <source>
        <dbReference type="SAM" id="Phobius"/>
    </source>
</evidence>
<sequence>MVIALQLLVVCVLVAVAVGMFGLTGRSFARGLTAGVIANAALTLLATFAVGTFVYGARPAPAFFVLYAVGALALGGVFLWGLVLAFRTRFIHKGTAWRVRQLVPILAGALVGALIALCIFVPRTIIASVDNVTADQILFILSQGNGETTPERALEFANYMVSPVVWFALVGACVGLIRSDLFFRRHDAVAPAEPRAVAVPAEPQAQLAPPASRRFRYVRGVALLAMLATLAGSVTYAFQVLPLNDILKQHFETSSYIADNIVVPTENAVTLPEKKRNLVHIYMESIENSFYSKELGGYNDYNVMPELAELTKKGVSFSHTDKMGGPQQLYATGHSVAAMVSMWAGVPMLAAGAPNGKEMSFPDFLSIGDYLHGAGYATDFMLGSRSAWAGVGDYYRRHGNFTVHDLPSFKKEGRIPQDYHVWWGVEDDKLYEYAKDVLTQRGTSDKPFYFILENADTHWPDGYLSPNMKEAPFSTQYENVIHYSQAQTVKLVEWMLDQPWAKDTTIVITGDHRSMDKKFFENWDKSYNRTVVNVILNPVQGTDLPRSITSNRQYAPFDFYPTILAAIGAKIDGERLGLGTNLFSGVPTLVEKDGAARLNKEFAKRSPFYDTHRETIAETPDVNQDNKF</sequence>
<feature type="transmembrane region" description="Helical" evidence="7">
    <location>
        <begin position="6"/>
        <end position="24"/>
    </location>
</feature>
<proteinExistence type="predicted"/>
<name>A0A7M1QZH3_9ACTO</name>
<evidence type="ECO:0000313" key="10">
    <source>
        <dbReference type="Proteomes" id="UP000595053"/>
    </source>
</evidence>
<evidence type="ECO:0000256" key="1">
    <source>
        <dbReference type="ARBA" id="ARBA00004651"/>
    </source>
</evidence>
<organism evidence="9 10">
    <name type="scientific">Trueperella pecoris</name>
    <dbReference type="NCBI Taxonomy" id="2733571"/>
    <lineage>
        <taxon>Bacteria</taxon>
        <taxon>Bacillati</taxon>
        <taxon>Actinomycetota</taxon>
        <taxon>Actinomycetes</taxon>
        <taxon>Actinomycetales</taxon>
        <taxon>Actinomycetaceae</taxon>
        <taxon>Trueperella</taxon>
    </lineage>
</organism>
<feature type="transmembrane region" description="Helical" evidence="7">
    <location>
        <begin position="102"/>
        <end position="122"/>
    </location>
</feature>
<keyword evidence="5 7" id="KW-1133">Transmembrane helix</keyword>
<dbReference type="PANTHER" id="PTHR47371">
    <property type="entry name" value="LIPOTEICHOIC ACID SYNTHASE"/>
    <property type="match status" value="1"/>
</dbReference>
<gene>
    <name evidence="9" type="ORF">INS88_00820</name>
</gene>
<evidence type="ECO:0000256" key="3">
    <source>
        <dbReference type="ARBA" id="ARBA00022475"/>
    </source>
</evidence>
<evidence type="ECO:0000259" key="8">
    <source>
        <dbReference type="Pfam" id="PF00884"/>
    </source>
</evidence>
<feature type="transmembrane region" description="Helical" evidence="7">
    <location>
        <begin position="36"/>
        <end position="57"/>
    </location>
</feature>
<dbReference type="InterPro" id="IPR017850">
    <property type="entry name" value="Alkaline_phosphatase_core_sf"/>
</dbReference>
<feature type="domain" description="Sulfatase N-terminal" evidence="8">
    <location>
        <begin position="276"/>
        <end position="568"/>
    </location>
</feature>
<comment type="subcellular location">
    <subcellularLocation>
        <location evidence="1">Cell membrane</location>
        <topology evidence="1">Multi-pass membrane protein</topology>
    </subcellularLocation>
</comment>
<comment type="pathway">
    <text evidence="2">Cell wall biogenesis; lipoteichoic acid biosynthesis.</text>
</comment>
<keyword evidence="3" id="KW-1003">Cell membrane</keyword>
<evidence type="ECO:0000256" key="5">
    <source>
        <dbReference type="ARBA" id="ARBA00022989"/>
    </source>
</evidence>
<dbReference type="EMBL" id="CP063213">
    <property type="protein sequence ID" value="QOR46577.1"/>
    <property type="molecule type" value="Genomic_DNA"/>
</dbReference>
<accession>A0A7M1QZH3</accession>
<dbReference type="CDD" id="cd16015">
    <property type="entry name" value="LTA_synthase"/>
    <property type="match status" value="1"/>
</dbReference>
<dbReference type="PANTHER" id="PTHR47371:SF3">
    <property type="entry name" value="PHOSPHOGLYCEROL TRANSFERASE I"/>
    <property type="match status" value="1"/>
</dbReference>
<evidence type="ECO:0000313" key="9">
    <source>
        <dbReference type="EMBL" id="QOR46577.1"/>
    </source>
</evidence>
<evidence type="ECO:0000256" key="4">
    <source>
        <dbReference type="ARBA" id="ARBA00022692"/>
    </source>
</evidence>
<dbReference type="InterPro" id="IPR050448">
    <property type="entry name" value="OpgB/LTA_synthase_biosynth"/>
</dbReference>
<evidence type="ECO:0000256" key="6">
    <source>
        <dbReference type="ARBA" id="ARBA00023136"/>
    </source>
</evidence>
<dbReference type="Proteomes" id="UP000595053">
    <property type="component" value="Chromosome"/>
</dbReference>